<sequence length="229" mass="24178">VNVSSSVSTITEPMTQLASSGSTDKITVASSASFSNQQIIKIDDERMKIVSADGLNTPSGSGTANTMVVLRDYNDTDNMAHADNSAVWVIDSDKEFLAGLISTAQPYNAGQVFVSTGKYDSDKRGSGYILMNANPNDMSTPYIDIVERTGSGVYDLSLKTRLGDLSGLSSGYLYGDEEPGFGIYTENGFFSGAITAQTGSFAGVVHVATVQGGLETGEKISIGRQVYQT</sequence>
<reference evidence="1" key="1">
    <citation type="submission" date="2018-05" db="EMBL/GenBank/DDBJ databases">
        <authorList>
            <person name="Lanie J.A."/>
            <person name="Ng W.-L."/>
            <person name="Kazmierczak K.M."/>
            <person name="Andrzejewski T.M."/>
            <person name="Davidsen T.M."/>
            <person name="Wayne K.J."/>
            <person name="Tettelin H."/>
            <person name="Glass J.I."/>
            <person name="Rusch D."/>
            <person name="Podicherti R."/>
            <person name="Tsui H.-C.T."/>
            <person name="Winkler M.E."/>
        </authorList>
    </citation>
    <scope>NUCLEOTIDE SEQUENCE</scope>
</reference>
<evidence type="ECO:0000313" key="1">
    <source>
        <dbReference type="EMBL" id="SVE59902.1"/>
    </source>
</evidence>
<proteinExistence type="predicted"/>
<protein>
    <submittedName>
        <fullName evidence="1">Uncharacterized protein</fullName>
    </submittedName>
</protein>
<feature type="non-terminal residue" evidence="1">
    <location>
        <position position="229"/>
    </location>
</feature>
<feature type="non-terminal residue" evidence="1">
    <location>
        <position position="1"/>
    </location>
</feature>
<name>A0A383ESF3_9ZZZZ</name>
<dbReference type="EMBL" id="UINC01228544">
    <property type="protein sequence ID" value="SVE59902.1"/>
    <property type="molecule type" value="Genomic_DNA"/>
</dbReference>
<gene>
    <name evidence="1" type="ORF">METZ01_LOCUS512756</name>
</gene>
<organism evidence="1">
    <name type="scientific">marine metagenome</name>
    <dbReference type="NCBI Taxonomy" id="408172"/>
    <lineage>
        <taxon>unclassified sequences</taxon>
        <taxon>metagenomes</taxon>
        <taxon>ecological metagenomes</taxon>
    </lineage>
</organism>
<accession>A0A383ESF3</accession>
<dbReference type="AlphaFoldDB" id="A0A383ESF3"/>